<dbReference type="AlphaFoldDB" id="A0AAW3GN54"/>
<sequence length="151" mass="17981">MEIIELFEYKKSPIRLIMKSDQTIIRKCLMEQIHHTTLLIGIKDQNITLKKAIQHDKHIEVIATLDYTPPKCRHCKEKQIKYDFQKTSKIPFIDLWRFPSLIRLKKRRRPSSPLVLSYKSPATVDSESNVYWHTKQKKLSQMMKQPSIAYK</sequence>
<dbReference type="PANTHER" id="PTHR33498">
    <property type="entry name" value="TRANSPOSASE FOR INSERTION SEQUENCE ELEMENT IS1557"/>
    <property type="match status" value="1"/>
</dbReference>
<gene>
    <name evidence="1" type="ORF">AT55_02040</name>
</gene>
<proteinExistence type="predicted"/>
<dbReference type="EMBL" id="JAUE01000032">
    <property type="protein sequence ID" value="KIS18082.1"/>
    <property type="molecule type" value="Genomic_DNA"/>
</dbReference>
<dbReference type="Proteomes" id="UP000032278">
    <property type="component" value="Unassembled WGS sequence"/>
</dbReference>
<organism evidence="1 2">
    <name type="scientific">Streptococcus equi subsp. zooepidemicus Sz4is</name>
    <dbReference type="NCBI Taxonomy" id="1381082"/>
    <lineage>
        <taxon>Bacteria</taxon>
        <taxon>Bacillati</taxon>
        <taxon>Bacillota</taxon>
        <taxon>Bacilli</taxon>
        <taxon>Lactobacillales</taxon>
        <taxon>Streptococcaceae</taxon>
        <taxon>Streptococcus</taxon>
    </lineage>
</organism>
<evidence type="ECO:0000313" key="1">
    <source>
        <dbReference type="EMBL" id="KIS18082.1"/>
    </source>
</evidence>
<dbReference type="PANTHER" id="PTHR33498:SF1">
    <property type="entry name" value="TRANSPOSASE FOR INSERTION SEQUENCE ELEMENT IS1557"/>
    <property type="match status" value="1"/>
</dbReference>
<accession>A0AAW3GN54</accession>
<comment type="caution">
    <text evidence="1">The sequence shown here is derived from an EMBL/GenBank/DDBJ whole genome shotgun (WGS) entry which is preliminary data.</text>
</comment>
<dbReference type="InterPro" id="IPR047951">
    <property type="entry name" value="Transpos_ISL3"/>
</dbReference>
<evidence type="ECO:0000313" key="2">
    <source>
        <dbReference type="Proteomes" id="UP000032278"/>
    </source>
</evidence>
<name>A0AAW3GN54_STRSZ</name>
<protein>
    <submittedName>
        <fullName evidence="1">Transposase</fullName>
    </submittedName>
</protein>
<reference evidence="1 2" key="1">
    <citation type="submission" date="2013-11" db="EMBL/GenBank/DDBJ databases">
        <authorList>
            <person name="da Piedade I."/>
            <person name="Tang M.H.E."/>
            <person name="Bojesen A.M."/>
        </authorList>
    </citation>
    <scope>NUCLEOTIDE SEQUENCE [LARGE SCALE GENOMIC DNA]</scope>
    <source>
        <strain evidence="1 2">Sz4is</strain>
    </source>
</reference>